<dbReference type="Proteomes" id="UP001501521">
    <property type="component" value="Unassembled WGS sequence"/>
</dbReference>
<evidence type="ECO:0000256" key="4">
    <source>
        <dbReference type="ARBA" id="ARBA00022801"/>
    </source>
</evidence>
<dbReference type="HAMAP" id="MF_00651">
    <property type="entry name" value="Nuclease_YqgF"/>
    <property type="match status" value="1"/>
</dbReference>
<dbReference type="RefSeq" id="WP_345582738.1">
    <property type="nucleotide sequence ID" value="NZ_BAABLV010000035.1"/>
</dbReference>
<dbReference type="InterPro" id="IPR006641">
    <property type="entry name" value="YqgF/RNaseH-like_dom"/>
</dbReference>
<comment type="similarity">
    <text evidence="5">Belongs to the YqgF HJR family.</text>
</comment>
<sequence length="153" mass="16357">MADGARLGIDWGKARIGVSASNAGVSFAYPVETVQAGPDELRRLAAIVAEYEPEVVYVGLPLTLTGERSFAAQFVMDKAAQLVRALPATRVMLVDERLSTASASRSLGDAGRRAKQQRRVIDQAAAVEILQRALDAEERAGHVVGEPVELEAE</sequence>
<dbReference type="PANTHER" id="PTHR33317:SF4">
    <property type="entry name" value="POLYNUCLEOTIDYL TRANSFERASE, RIBONUCLEASE H-LIKE SUPERFAMILY PROTEIN"/>
    <property type="match status" value="1"/>
</dbReference>
<evidence type="ECO:0000259" key="6">
    <source>
        <dbReference type="SMART" id="SM00732"/>
    </source>
</evidence>
<evidence type="ECO:0000256" key="3">
    <source>
        <dbReference type="ARBA" id="ARBA00022722"/>
    </source>
</evidence>
<dbReference type="InterPro" id="IPR005227">
    <property type="entry name" value="YqgF"/>
</dbReference>
<evidence type="ECO:0000256" key="5">
    <source>
        <dbReference type="HAMAP-Rule" id="MF_00651"/>
    </source>
</evidence>
<dbReference type="InterPro" id="IPR012337">
    <property type="entry name" value="RNaseH-like_sf"/>
</dbReference>
<dbReference type="EMBL" id="BAABLV010000035">
    <property type="protein sequence ID" value="GAA4902627.1"/>
    <property type="molecule type" value="Genomic_DNA"/>
</dbReference>
<proteinExistence type="inferred from homology"/>
<keyword evidence="4 5" id="KW-0378">Hydrolase</keyword>
<dbReference type="SUPFAM" id="SSF53098">
    <property type="entry name" value="Ribonuclease H-like"/>
    <property type="match status" value="1"/>
</dbReference>
<evidence type="ECO:0000256" key="1">
    <source>
        <dbReference type="ARBA" id="ARBA00022490"/>
    </source>
</evidence>
<evidence type="ECO:0000313" key="8">
    <source>
        <dbReference type="Proteomes" id="UP001501521"/>
    </source>
</evidence>
<dbReference type="Gene3D" id="3.30.420.140">
    <property type="entry name" value="YqgF/RNase H-like domain"/>
    <property type="match status" value="1"/>
</dbReference>
<dbReference type="PANTHER" id="PTHR33317">
    <property type="entry name" value="POLYNUCLEOTIDYL TRANSFERASE, RIBONUCLEASE H-LIKE SUPERFAMILY PROTEIN"/>
    <property type="match status" value="1"/>
</dbReference>
<keyword evidence="3 5" id="KW-0540">Nuclease</keyword>
<evidence type="ECO:0000256" key="2">
    <source>
        <dbReference type="ARBA" id="ARBA00022517"/>
    </source>
</evidence>
<keyword evidence="1 5" id="KW-0963">Cytoplasm</keyword>
<dbReference type="SMART" id="SM00732">
    <property type="entry name" value="YqgFc"/>
    <property type="match status" value="1"/>
</dbReference>
<keyword evidence="8" id="KW-1185">Reference proteome</keyword>
<name>A0ABP9FHU2_9ACTN</name>
<evidence type="ECO:0000313" key="7">
    <source>
        <dbReference type="EMBL" id="GAA4902627.1"/>
    </source>
</evidence>
<dbReference type="EC" id="3.1.-.-" evidence="5"/>
<organism evidence="7 8">
    <name type="scientific">Tessaracoccus lubricantis</name>
    <dbReference type="NCBI Taxonomy" id="545543"/>
    <lineage>
        <taxon>Bacteria</taxon>
        <taxon>Bacillati</taxon>
        <taxon>Actinomycetota</taxon>
        <taxon>Actinomycetes</taxon>
        <taxon>Propionibacteriales</taxon>
        <taxon>Propionibacteriaceae</taxon>
        <taxon>Tessaracoccus</taxon>
    </lineage>
</organism>
<dbReference type="InterPro" id="IPR037027">
    <property type="entry name" value="YqgF/RNaseH-like_dom_sf"/>
</dbReference>
<dbReference type="NCBIfam" id="TIGR00250">
    <property type="entry name" value="RNAse_H_YqgF"/>
    <property type="match status" value="1"/>
</dbReference>
<protein>
    <recommendedName>
        <fullName evidence="5">Putative pre-16S rRNA nuclease</fullName>
        <ecNumber evidence="5">3.1.-.-</ecNumber>
    </recommendedName>
</protein>
<comment type="subcellular location">
    <subcellularLocation>
        <location evidence="5">Cytoplasm</location>
    </subcellularLocation>
</comment>
<keyword evidence="2 5" id="KW-0690">Ribosome biogenesis</keyword>
<accession>A0ABP9FHU2</accession>
<feature type="domain" description="YqgF/RNase H-like" evidence="6">
    <location>
        <begin position="4"/>
        <end position="103"/>
    </location>
</feature>
<reference evidence="8" key="1">
    <citation type="journal article" date="2019" name="Int. J. Syst. Evol. Microbiol.">
        <title>The Global Catalogue of Microorganisms (GCM) 10K type strain sequencing project: providing services to taxonomists for standard genome sequencing and annotation.</title>
        <authorList>
            <consortium name="The Broad Institute Genomics Platform"/>
            <consortium name="The Broad Institute Genome Sequencing Center for Infectious Disease"/>
            <person name="Wu L."/>
            <person name="Ma J."/>
        </authorList>
    </citation>
    <scope>NUCLEOTIDE SEQUENCE [LARGE SCALE GENOMIC DNA]</scope>
    <source>
        <strain evidence="8">JCM 19125</strain>
    </source>
</reference>
<dbReference type="Pfam" id="PF03652">
    <property type="entry name" value="RuvX"/>
    <property type="match status" value="1"/>
</dbReference>
<comment type="function">
    <text evidence="5">Could be a nuclease involved in processing of the 5'-end of pre-16S rRNA.</text>
</comment>
<gene>
    <name evidence="7" type="primary">ruvX</name>
    <name evidence="7" type="ORF">GCM10025789_21750</name>
</gene>
<comment type="caution">
    <text evidence="7">The sequence shown here is derived from an EMBL/GenBank/DDBJ whole genome shotgun (WGS) entry which is preliminary data.</text>
</comment>
<dbReference type="CDD" id="cd16964">
    <property type="entry name" value="YqgF"/>
    <property type="match status" value="1"/>
</dbReference>